<reference evidence="12 13" key="1">
    <citation type="journal article" date="2010" name="Stand. Genomic Sci.">
        <title>Complete genome sequence of Arcanobacterium haemolyticum type strain (11018).</title>
        <authorList>
            <person name="Yasawong M."/>
            <person name="Teshima H."/>
            <person name="Lapidus A."/>
            <person name="Nolan M."/>
            <person name="Lucas S."/>
            <person name="Glavina Del Rio T."/>
            <person name="Tice H."/>
            <person name="Cheng J."/>
            <person name="Bruce D."/>
            <person name="Detter C."/>
            <person name="Tapia R."/>
            <person name="Han C."/>
            <person name="Goodwin L."/>
            <person name="Pitluck S."/>
            <person name="Liolios K."/>
            <person name="Ivanova N."/>
            <person name="Mavromatis K."/>
            <person name="Mikhailova N."/>
            <person name="Pati A."/>
            <person name="Chen A."/>
            <person name="Palaniappan K."/>
            <person name="Land M."/>
            <person name="Hauser L."/>
            <person name="Chang Y."/>
            <person name="Jeffries C."/>
            <person name="Rohde M."/>
            <person name="Sikorski J."/>
            <person name="Pukall R."/>
            <person name="Goker M."/>
            <person name="Woyke T."/>
            <person name="Bristow J."/>
            <person name="Eisen J."/>
            <person name="Markowitz V."/>
            <person name="Hugenholtz P."/>
            <person name="Kyrpides N."/>
            <person name="Klenk H."/>
        </authorList>
    </citation>
    <scope>NUCLEOTIDE SEQUENCE [LARGE SCALE GENOMIC DNA]</scope>
    <source>
        <strain evidence="13">ATCC 9345 / DSM 20595 / CCUG 17215 / LMG 16163 / NBRC 15585 / NCTC 8452 / 11018</strain>
    </source>
</reference>
<dbReference type="SMART" id="SM00382">
    <property type="entry name" value="AAA"/>
    <property type="match status" value="1"/>
</dbReference>
<keyword evidence="2" id="KW-0813">Transport</keyword>
<comment type="subcellular location">
    <subcellularLocation>
        <location evidence="1">Cell membrane</location>
        <topology evidence="1">Multi-pass membrane protein</topology>
    </subcellularLocation>
</comment>
<dbReference type="GO" id="GO:0005524">
    <property type="term" value="F:ATP binding"/>
    <property type="evidence" value="ECO:0007669"/>
    <property type="project" value="UniProtKB-KW"/>
</dbReference>
<evidence type="ECO:0000256" key="7">
    <source>
        <dbReference type="ARBA" id="ARBA00022989"/>
    </source>
</evidence>
<keyword evidence="7 9" id="KW-1133">Transmembrane helix</keyword>
<dbReference type="SUPFAM" id="SSF90123">
    <property type="entry name" value="ABC transporter transmembrane region"/>
    <property type="match status" value="1"/>
</dbReference>
<dbReference type="GO" id="GO:0140359">
    <property type="term" value="F:ABC-type transporter activity"/>
    <property type="evidence" value="ECO:0007669"/>
    <property type="project" value="InterPro"/>
</dbReference>
<feature type="transmembrane region" description="Helical" evidence="9">
    <location>
        <begin position="272"/>
        <end position="299"/>
    </location>
</feature>
<dbReference type="Gene3D" id="1.20.1560.10">
    <property type="entry name" value="ABC transporter type 1, transmembrane domain"/>
    <property type="match status" value="1"/>
</dbReference>
<dbReference type="HOGENOM" id="CLU_000604_84_3_11"/>
<evidence type="ECO:0000259" key="10">
    <source>
        <dbReference type="PROSITE" id="PS50893"/>
    </source>
</evidence>
<evidence type="ECO:0000256" key="6">
    <source>
        <dbReference type="ARBA" id="ARBA00022840"/>
    </source>
</evidence>
<dbReference type="PANTHER" id="PTHR24221:SF276">
    <property type="entry name" value="ABC TRANSPORTER, ATP-BINDING_PERMEASE PROTEIN"/>
    <property type="match status" value="1"/>
</dbReference>
<accession>D7BNF1</accession>
<dbReference type="InterPro" id="IPR017871">
    <property type="entry name" value="ABC_transporter-like_CS"/>
</dbReference>
<keyword evidence="4 9" id="KW-0812">Transmembrane</keyword>
<dbReference type="GO" id="GO:0016887">
    <property type="term" value="F:ATP hydrolysis activity"/>
    <property type="evidence" value="ECO:0007669"/>
    <property type="project" value="InterPro"/>
</dbReference>
<keyword evidence="5" id="KW-0547">Nucleotide-binding</keyword>
<dbReference type="EMBL" id="CP002045">
    <property type="protein sequence ID" value="ADH92450.1"/>
    <property type="molecule type" value="Genomic_DNA"/>
</dbReference>
<name>D7BNF1_ARCHD</name>
<dbReference type="PROSITE" id="PS50929">
    <property type="entry name" value="ABC_TM1F"/>
    <property type="match status" value="1"/>
</dbReference>
<dbReference type="GO" id="GO:0005886">
    <property type="term" value="C:plasma membrane"/>
    <property type="evidence" value="ECO:0007669"/>
    <property type="project" value="UniProtKB-SubCell"/>
</dbReference>
<dbReference type="SUPFAM" id="SSF52540">
    <property type="entry name" value="P-loop containing nucleoside triphosphate hydrolases"/>
    <property type="match status" value="1"/>
</dbReference>
<dbReference type="InterPro" id="IPR036640">
    <property type="entry name" value="ABC1_TM_sf"/>
</dbReference>
<dbReference type="InterPro" id="IPR011527">
    <property type="entry name" value="ABC1_TM_dom"/>
</dbReference>
<dbReference type="STRING" id="644284.Arch_0717"/>
<dbReference type="InterPro" id="IPR039421">
    <property type="entry name" value="Type_1_exporter"/>
</dbReference>
<evidence type="ECO:0000256" key="9">
    <source>
        <dbReference type="SAM" id="Phobius"/>
    </source>
</evidence>
<dbReference type="Proteomes" id="UP000000376">
    <property type="component" value="Chromosome"/>
</dbReference>
<feature type="domain" description="ABC transporter" evidence="10">
    <location>
        <begin position="337"/>
        <end position="582"/>
    </location>
</feature>
<feature type="transmembrane region" description="Helical" evidence="9">
    <location>
        <begin position="237"/>
        <end position="260"/>
    </location>
</feature>
<evidence type="ECO:0000256" key="5">
    <source>
        <dbReference type="ARBA" id="ARBA00022741"/>
    </source>
</evidence>
<evidence type="ECO:0000256" key="2">
    <source>
        <dbReference type="ARBA" id="ARBA00022448"/>
    </source>
</evidence>
<dbReference type="CDD" id="cd18548">
    <property type="entry name" value="ABC_6TM_Tm287_like"/>
    <property type="match status" value="1"/>
</dbReference>
<proteinExistence type="predicted"/>
<evidence type="ECO:0000256" key="1">
    <source>
        <dbReference type="ARBA" id="ARBA00004651"/>
    </source>
</evidence>
<evidence type="ECO:0000256" key="4">
    <source>
        <dbReference type="ARBA" id="ARBA00022692"/>
    </source>
</evidence>
<dbReference type="InterPro" id="IPR003593">
    <property type="entry name" value="AAA+_ATPase"/>
</dbReference>
<organism evidence="12 13">
    <name type="scientific">Arcanobacterium haemolyticum (strain ATCC 9345 / DSM 20595 / CCM 5947 / CCUG 17215 / LMG 16163 / NBRC 15585 / NCTC 8452 / 11018)</name>
    <dbReference type="NCBI Taxonomy" id="644284"/>
    <lineage>
        <taxon>Bacteria</taxon>
        <taxon>Bacillati</taxon>
        <taxon>Actinomycetota</taxon>
        <taxon>Actinomycetes</taxon>
        <taxon>Actinomycetales</taxon>
        <taxon>Actinomycetaceae</taxon>
        <taxon>Arcanobacterium</taxon>
    </lineage>
</organism>
<feature type="transmembrane region" description="Helical" evidence="9">
    <location>
        <begin position="129"/>
        <end position="153"/>
    </location>
</feature>
<evidence type="ECO:0000256" key="8">
    <source>
        <dbReference type="ARBA" id="ARBA00023136"/>
    </source>
</evidence>
<evidence type="ECO:0000313" key="12">
    <source>
        <dbReference type="EMBL" id="ADH92450.1"/>
    </source>
</evidence>
<dbReference type="PANTHER" id="PTHR24221">
    <property type="entry name" value="ATP-BINDING CASSETTE SUB-FAMILY B"/>
    <property type="match status" value="1"/>
</dbReference>
<dbReference type="PROSITE" id="PS00211">
    <property type="entry name" value="ABC_TRANSPORTER_1"/>
    <property type="match status" value="1"/>
</dbReference>
<dbReference type="Gene3D" id="3.40.50.300">
    <property type="entry name" value="P-loop containing nucleotide triphosphate hydrolases"/>
    <property type="match status" value="1"/>
</dbReference>
<dbReference type="KEGG" id="ahe:Arch_0717"/>
<keyword evidence="8 9" id="KW-0472">Membrane</keyword>
<evidence type="ECO:0000256" key="3">
    <source>
        <dbReference type="ARBA" id="ARBA00022475"/>
    </source>
</evidence>
<dbReference type="InterPro" id="IPR027417">
    <property type="entry name" value="P-loop_NTPase"/>
</dbReference>
<feature type="transmembrane region" description="Helical" evidence="9">
    <location>
        <begin position="16"/>
        <end position="35"/>
    </location>
</feature>
<dbReference type="FunFam" id="3.40.50.300:FF:000854">
    <property type="entry name" value="Multidrug ABC transporter ATP-binding protein"/>
    <property type="match status" value="1"/>
</dbReference>
<dbReference type="Pfam" id="PF00005">
    <property type="entry name" value="ABC_tran"/>
    <property type="match status" value="1"/>
</dbReference>
<keyword evidence="13" id="KW-1185">Reference proteome</keyword>
<evidence type="ECO:0000313" key="13">
    <source>
        <dbReference type="Proteomes" id="UP000000376"/>
    </source>
</evidence>
<keyword evidence="6" id="KW-0067">ATP-binding</keyword>
<dbReference type="PROSITE" id="PS50893">
    <property type="entry name" value="ABC_TRANSPORTER_2"/>
    <property type="match status" value="1"/>
</dbReference>
<evidence type="ECO:0000259" key="11">
    <source>
        <dbReference type="PROSITE" id="PS50929"/>
    </source>
</evidence>
<protein>
    <submittedName>
        <fullName evidence="12">ABC transporter transmembrane region</fullName>
    </submittedName>
</protein>
<dbReference type="AlphaFoldDB" id="D7BNF1"/>
<keyword evidence="3" id="KW-1003">Cell membrane</keyword>
<sequence length="589" mass="64513">MILISMAKNFLADKKMIIGTIIVLQLSQVLFNLWLPNLNAHIIDNGIVAGNQPYIWRTGLLMIGVSCLQIISLVTAMYLSSRLAMAMGRDLRLAVFRHVQRFSLTDQQRFGASTLITRATNDVTQIQRIVMGALSFFVIAPLLGVGGIIMSVIEDPQLSLLLLVVVPLLAVLILGTMRALVPRSILQQERIDRINTLLREQLAGVRVIRAFIRERTVADKFTDTNQQLRDVWLSIGLLWAFMFPTAQLIVGFSSAAVVWFGGIRIAAGTMNIGAITAYISYLTMILGAVMLSGFMVMLFPRAQVAANRIQEILDTVPAISSPVSPHVFPQRPLRFVAHDVSLQFPGAQEPVVDHVSLELSPGSTVALIGATGSGKSTILRLFPRLLDPTSGTVTINGVDIRSLSLAEVRSCIAYVPQKTFLFSGTIASNVAGLVQVNEQGIDDERVRHALQIAQAWDFVEKLENGIDAVVESGGMNFSGGQRQRLTIARAVYRCLPDVSGNRQADLIMFDDSFSALDYATDARLRRALQSELDVAVLIVTQRVSTVRDADVIHVLDSGRIVGSGTHDELQDSNQTYQEIIASQLKLKEA</sequence>
<gene>
    <name evidence="12" type="ordered locus">Arch_0717</name>
</gene>
<dbReference type="eggNOG" id="COG1132">
    <property type="taxonomic scope" value="Bacteria"/>
</dbReference>
<feature type="transmembrane region" description="Helical" evidence="9">
    <location>
        <begin position="159"/>
        <end position="181"/>
    </location>
</feature>
<dbReference type="InterPro" id="IPR003439">
    <property type="entry name" value="ABC_transporter-like_ATP-bd"/>
</dbReference>
<feature type="domain" description="ABC transmembrane type-1" evidence="11">
    <location>
        <begin position="21"/>
        <end position="301"/>
    </location>
</feature>
<feature type="transmembrane region" description="Helical" evidence="9">
    <location>
        <begin position="55"/>
        <end position="79"/>
    </location>
</feature>
<dbReference type="Pfam" id="PF00664">
    <property type="entry name" value="ABC_membrane"/>
    <property type="match status" value="1"/>
</dbReference>